<keyword evidence="1" id="KW-0472">Membrane</keyword>
<evidence type="ECO:0000313" key="2">
    <source>
        <dbReference type="EMBL" id="BEP27825.1"/>
    </source>
</evidence>
<dbReference type="RefSeq" id="WP_338536191.1">
    <property type="nucleotide sequence ID" value="NZ_AP028654.1"/>
</dbReference>
<evidence type="ECO:0000256" key="1">
    <source>
        <dbReference type="SAM" id="Phobius"/>
    </source>
</evidence>
<dbReference type="Proteomes" id="UP001321786">
    <property type="component" value="Chromosome"/>
</dbReference>
<protein>
    <submittedName>
        <fullName evidence="2">Uncharacterized protein</fullName>
    </submittedName>
</protein>
<accession>A0AAU9E1V2</accession>
<keyword evidence="1" id="KW-1133">Transmembrane helix</keyword>
<keyword evidence="3" id="KW-1185">Reference proteome</keyword>
<feature type="transmembrane region" description="Helical" evidence="1">
    <location>
        <begin position="12"/>
        <end position="34"/>
    </location>
</feature>
<dbReference type="NCBIfam" id="NF041635">
    <property type="entry name" value="STM3941_fam"/>
    <property type="match status" value="1"/>
</dbReference>
<organism evidence="2 3">
    <name type="scientific">Helicovermis profundi</name>
    <dbReference type="NCBI Taxonomy" id="3065157"/>
    <lineage>
        <taxon>Bacteria</taxon>
        <taxon>Bacillati</taxon>
        <taxon>Bacillota</taxon>
        <taxon>Clostridia</taxon>
        <taxon>Helicovermis</taxon>
    </lineage>
</organism>
<dbReference type="KEGG" id="hprf:HLPR_01560"/>
<evidence type="ECO:0000313" key="3">
    <source>
        <dbReference type="Proteomes" id="UP001321786"/>
    </source>
</evidence>
<keyword evidence="1" id="KW-0812">Transmembrane</keyword>
<dbReference type="EMBL" id="AP028654">
    <property type="protein sequence ID" value="BEP27825.1"/>
    <property type="molecule type" value="Genomic_DNA"/>
</dbReference>
<dbReference type="AlphaFoldDB" id="A0AAU9E1V2"/>
<reference evidence="2 3" key="1">
    <citation type="submission" date="2023-08" db="EMBL/GenBank/DDBJ databases">
        <title>Helicovermis profunda gen. nov., sp. nov., a novel mesophilic, fermentative bacterium within the Bacillota from a deep-sea hydrothermal vent chimney.</title>
        <authorList>
            <person name="Miyazaki U."/>
            <person name="Mizutani D."/>
            <person name="Hashimoto Y."/>
            <person name="Tame A."/>
            <person name="Sawayama S."/>
            <person name="Miyazaki J."/>
            <person name="Takai K."/>
            <person name="Nakagawa S."/>
        </authorList>
    </citation>
    <scope>NUCLEOTIDE SEQUENCE [LARGE SCALE GENOMIC DNA]</scope>
    <source>
        <strain evidence="2 3">S502</strain>
    </source>
</reference>
<dbReference type="InterPro" id="IPR048136">
    <property type="entry name" value="STM3941-like"/>
</dbReference>
<feature type="transmembrane region" description="Helical" evidence="1">
    <location>
        <begin position="40"/>
        <end position="61"/>
    </location>
</feature>
<proteinExistence type="predicted"/>
<gene>
    <name evidence="2" type="ORF">HLPR_01560</name>
</gene>
<name>A0AAU9E1V2_9FIRM</name>
<sequence length="179" mass="20092">MNTISIKENKDKLIGLVFSGIIGTCFSVFSLIMGVVGKNILLIIIGIIATLFLGICATYIIRRSIKTISSEPAVELIRISDEGIFDLSSMISTGLISWSEVKSIRIVRCFTQKFIGIEVNNVEKYLMRISSTKRMVAKLNMMMKFPPINISVNTFDVNIEELANTMKDRLLKYNDKSIL</sequence>